<dbReference type="OrthoDB" id="2013972at2759"/>
<dbReference type="EMBL" id="MCGT01000058">
    <property type="protein sequence ID" value="ORX43090.1"/>
    <property type="molecule type" value="Genomic_DNA"/>
</dbReference>
<sequence length="237" mass="27273">MEDLTGGQFPPSALRYRNAAITSGGLDRLNGLPRNTHGNYQFIRSPTTLLDGLAWLPDGFFDLVYGQCLLLTLPKKDYKAMVSHAWRVCKPGGYVELTELDPILYAQFPLGKLTRWLNQRMLCVTKKQRLDPTMARHLQDLFFELLIQDQPSRQRQHYEVAYTSLPLGVWGGRIGVTFRDDLHDLWDALKVATLPVKSEEDPLSEQEWEDMTGTLDDTLDTEKCFMNLYQFYTKKHA</sequence>
<proteinExistence type="predicted"/>
<comment type="caution">
    <text evidence="1">The sequence shown here is derived from an EMBL/GenBank/DDBJ whole genome shotgun (WGS) entry which is preliminary data.</text>
</comment>
<keyword evidence="2" id="KW-1185">Reference proteome</keyword>
<accession>A0A1X2G2R9</accession>
<reference evidence="1 2" key="1">
    <citation type="submission" date="2016-07" db="EMBL/GenBank/DDBJ databases">
        <title>Pervasive Adenine N6-methylation of Active Genes in Fungi.</title>
        <authorList>
            <consortium name="DOE Joint Genome Institute"/>
            <person name="Mondo S.J."/>
            <person name="Dannebaum R.O."/>
            <person name="Kuo R.C."/>
            <person name="Labutti K."/>
            <person name="Haridas S."/>
            <person name="Kuo A."/>
            <person name="Salamov A."/>
            <person name="Ahrendt S.R."/>
            <person name="Lipzen A."/>
            <person name="Sullivan W."/>
            <person name="Andreopoulos W.B."/>
            <person name="Clum A."/>
            <person name="Lindquist E."/>
            <person name="Daum C."/>
            <person name="Ramamoorthy G.K."/>
            <person name="Gryganskyi A."/>
            <person name="Culley D."/>
            <person name="Magnuson J.K."/>
            <person name="James T.Y."/>
            <person name="O'Malley M.A."/>
            <person name="Stajich J.E."/>
            <person name="Spatafora J.W."/>
            <person name="Visel A."/>
            <person name="Grigoriev I.V."/>
        </authorList>
    </citation>
    <scope>NUCLEOTIDE SEQUENCE [LARGE SCALE GENOMIC DNA]</scope>
    <source>
        <strain evidence="1 2">NRRL 3301</strain>
    </source>
</reference>
<dbReference type="InterPro" id="IPR029063">
    <property type="entry name" value="SAM-dependent_MTases_sf"/>
</dbReference>
<dbReference type="SUPFAM" id="SSF53335">
    <property type="entry name" value="S-adenosyl-L-methionine-dependent methyltransferases"/>
    <property type="match status" value="1"/>
</dbReference>
<organism evidence="1 2">
    <name type="scientific">Hesseltinella vesiculosa</name>
    <dbReference type="NCBI Taxonomy" id="101127"/>
    <lineage>
        <taxon>Eukaryota</taxon>
        <taxon>Fungi</taxon>
        <taxon>Fungi incertae sedis</taxon>
        <taxon>Mucoromycota</taxon>
        <taxon>Mucoromycotina</taxon>
        <taxon>Mucoromycetes</taxon>
        <taxon>Mucorales</taxon>
        <taxon>Cunninghamellaceae</taxon>
        <taxon>Hesseltinella</taxon>
    </lineage>
</organism>
<gene>
    <name evidence="1" type="ORF">DM01DRAFT_1203391</name>
</gene>
<evidence type="ECO:0008006" key="3">
    <source>
        <dbReference type="Google" id="ProtNLM"/>
    </source>
</evidence>
<dbReference type="Gene3D" id="3.40.50.150">
    <property type="entry name" value="Vaccinia Virus protein VP39"/>
    <property type="match status" value="1"/>
</dbReference>
<protein>
    <recommendedName>
        <fullName evidence="3">Methyltransferase type 11 domain-containing protein</fullName>
    </recommendedName>
</protein>
<dbReference type="AlphaFoldDB" id="A0A1X2G2R9"/>
<name>A0A1X2G2R9_9FUNG</name>
<dbReference type="Proteomes" id="UP000242146">
    <property type="component" value="Unassembled WGS sequence"/>
</dbReference>
<evidence type="ECO:0000313" key="2">
    <source>
        <dbReference type="Proteomes" id="UP000242146"/>
    </source>
</evidence>
<evidence type="ECO:0000313" key="1">
    <source>
        <dbReference type="EMBL" id="ORX43090.1"/>
    </source>
</evidence>